<keyword evidence="3" id="KW-0482">Metalloprotease</keyword>
<evidence type="ECO:0000256" key="1">
    <source>
        <dbReference type="SAM" id="Phobius"/>
    </source>
</evidence>
<dbReference type="GO" id="GO:0004175">
    <property type="term" value="F:endopeptidase activity"/>
    <property type="evidence" value="ECO:0007669"/>
    <property type="project" value="UniProtKB-ARBA"/>
</dbReference>
<keyword evidence="1" id="KW-0812">Transmembrane</keyword>
<name>A0A3E0K1U7_9BACI</name>
<comment type="caution">
    <text evidence="3">The sequence shown here is derived from an EMBL/GenBank/DDBJ whole genome shotgun (WGS) entry which is preliminary data.</text>
</comment>
<feature type="transmembrane region" description="Helical" evidence="1">
    <location>
        <begin position="62"/>
        <end position="83"/>
    </location>
</feature>
<dbReference type="Proteomes" id="UP000257014">
    <property type="component" value="Unassembled WGS sequence"/>
</dbReference>
<organism evidence="3 4">
    <name type="scientific">Caldibacillus debilis</name>
    <dbReference type="NCBI Taxonomy" id="301148"/>
    <lineage>
        <taxon>Bacteria</taxon>
        <taxon>Bacillati</taxon>
        <taxon>Bacillota</taxon>
        <taxon>Bacilli</taxon>
        <taxon>Bacillales</taxon>
        <taxon>Bacillaceae</taxon>
        <taxon>Caldibacillus</taxon>
    </lineage>
</organism>
<gene>
    <name evidence="3" type="ORF">C6P37_12785</name>
</gene>
<dbReference type="GO" id="GO:0006508">
    <property type="term" value="P:proteolysis"/>
    <property type="evidence" value="ECO:0007669"/>
    <property type="project" value="UniProtKB-KW"/>
</dbReference>
<keyword evidence="1" id="KW-0472">Membrane</keyword>
<feature type="transmembrane region" description="Helical" evidence="1">
    <location>
        <begin position="145"/>
        <end position="166"/>
    </location>
</feature>
<accession>A0A3E0K1U7</accession>
<evidence type="ECO:0000313" key="4">
    <source>
        <dbReference type="Proteomes" id="UP000257014"/>
    </source>
</evidence>
<feature type="domain" description="CAAX prenyl protease 2/Lysostaphin resistance protein A-like" evidence="2">
    <location>
        <begin position="103"/>
        <end position="184"/>
    </location>
</feature>
<reference evidence="3 4" key="1">
    <citation type="submission" date="2018-03" db="EMBL/GenBank/DDBJ databases">
        <authorList>
            <person name="Keele B.F."/>
        </authorList>
    </citation>
    <scope>NUCLEOTIDE SEQUENCE [LARGE SCALE GENOMIC DNA]</scope>
    <source>
        <strain evidence="3">ZCTH4_d</strain>
    </source>
</reference>
<feature type="transmembrane region" description="Helical" evidence="1">
    <location>
        <begin position="173"/>
        <end position="195"/>
    </location>
</feature>
<dbReference type="InterPro" id="IPR003675">
    <property type="entry name" value="Rce1/LyrA-like_dom"/>
</dbReference>
<keyword evidence="3" id="KW-0645">Protease</keyword>
<evidence type="ECO:0000313" key="3">
    <source>
        <dbReference type="EMBL" id="REJ26936.1"/>
    </source>
</evidence>
<keyword evidence="3" id="KW-0378">Hydrolase</keyword>
<protein>
    <submittedName>
        <fullName evidence="3">CPBP family intramembrane metalloprotease</fullName>
    </submittedName>
</protein>
<dbReference type="EMBL" id="QEWE01000023">
    <property type="protein sequence ID" value="REJ26936.1"/>
    <property type="molecule type" value="Genomic_DNA"/>
</dbReference>
<evidence type="ECO:0000259" key="2">
    <source>
        <dbReference type="Pfam" id="PF02517"/>
    </source>
</evidence>
<feature type="transmembrane region" description="Helical" evidence="1">
    <location>
        <begin position="21"/>
        <end position="42"/>
    </location>
</feature>
<dbReference type="GO" id="GO:0080120">
    <property type="term" value="P:CAAX-box protein maturation"/>
    <property type="evidence" value="ECO:0007669"/>
    <property type="project" value="UniProtKB-ARBA"/>
</dbReference>
<feature type="transmembrane region" description="Helical" evidence="1">
    <location>
        <begin position="103"/>
        <end position="125"/>
    </location>
</feature>
<dbReference type="AlphaFoldDB" id="A0A3E0K1U7"/>
<sequence>MGVLMKNRQQAIIRQLTDRELTLNIYLSQLLLFLLAGVGSFLFMGGPGNLFALMTWGEGRHLLIGITAGFFVFVADLFLMSLLPPSSYDDGGINERIFRNRPVHYVIGLAAAAAFCEELLFRGVIQTEFGMAAASLLFTLVHVRYLYKWILFIQTLCVSFLFGFVFARTGNLAAVMVMHFTIDVLLGLYLSGISVKGGGRT</sequence>
<keyword evidence="1" id="KW-1133">Transmembrane helix</keyword>
<dbReference type="GO" id="GO:0008237">
    <property type="term" value="F:metallopeptidase activity"/>
    <property type="evidence" value="ECO:0007669"/>
    <property type="project" value="UniProtKB-KW"/>
</dbReference>
<dbReference type="Pfam" id="PF02517">
    <property type="entry name" value="Rce1-like"/>
    <property type="match status" value="1"/>
</dbReference>
<proteinExistence type="predicted"/>